<dbReference type="Gene3D" id="1.10.287.1040">
    <property type="entry name" value="Exonuclease VII, small subunit"/>
    <property type="match status" value="1"/>
</dbReference>
<dbReference type="InterPro" id="IPR003761">
    <property type="entry name" value="Exonuc_VII_S"/>
</dbReference>
<keyword evidence="3 6" id="KW-0540">Nuclease</keyword>
<dbReference type="GO" id="GO:0006308">
    <property type="term" value="P:DNA catabolic process"/>
    <property type="evidence" value="ECO:0007669"/>
    <property type="project" value="UniProtKB-UniRule"/>
</dbReference>
<comment type="subunit">
    <text evidence="6">Heterooligomer composed of large and small subunits.</text>
</comment>
<dbReference type="Proteomes" id="UP000234857">
    <property type="component" value="Unassembled WGS sequence"/>
</dbReference>
<dbReference type="EC" id="3.1.11.6" evidence="6"/>
<dbReference type="AlphaFoldDB" id="A0A2N5ZI56"/>
<evidence type="ECO:0000256" key="4">
    <source>
        <dbReference type="ARBA" id="ARBA00022801"/>
    </source>
</evidence>
<keyword evidence="7" id="KW-0175">Coiled coil</keyword>
<organism evidence="8 9">
    <name type="scientific">Muiribacterium halophilum</name>
    <dbReference type="NCBI Taxonomy" id="2053465"/>
    <lineage>
        <taxon>Bacteria</taxon>
        <taxon>Candidatus Muiribacteriota</taxon>
        <taxon>Candidatus Muiribacteriia</taxon>
        <taxon>Candidatus Muiribacteriales</taxon>
        <taxon>Candidatus Muiribacteriaceae</taxon>
        <taxon>Candidatus Muiribacterium</taxon>
    </lineage>
</organism>
<evidence type="ECO:0000256" key="3">
    <source>
        <dbReference type="ARBA" id="ARBA00022722"/>
    </source>
</evidence>
<sequence length="73" mass="8701">MAKKNKKFEEALKELEEIVEEFENKEVDLDTSIKKFKKCTELLKYCESILNEAEGKIYALLEKERLQEIDEDE</sequence>
<feature type="coiled-coil region" evidence="7">
    <location>
        <begin position="1"/>
        <end position="32"/>
    </location>
</feature>
<keyword evidence="4 6" id="KW-0378">Hydrolase</keyword>
<reference evidence="8 9" key="1">
    <citation type="submission" date="2017-11" db="EMBL/GenBank/DDBJ databases">
        <title>Genome-resolved metagenomics identifies genetic mobility, metabolic interactions, and unexpected diversity in perchlorate-reducing communities.</title>
        <authorList>
            <person name="Barnum T.P."/>
            <person name="Figueroa I.A."/>
            <person name="Carlstrom C.I."/>
            <person name="Lucas L.N."/>
            <person name="Engelbrektson A.L."/>
            <person name="Coates J.D."/>
        </authorList>
    </citation>
    <scope>NUCLEOTIDE SEQUENCE [LARGE SCALE GENOMIC DNA]</scope>
    <source>
        <strain evidence="8">BM706</strain>
    </source>
</reference>
<keyword evidence="2 6" id="KW-0963">Cytoplasm</keyword>
<evidence type="ECO:0000256" key="7">
    <source>
        <dbReference type="SAM" id="Coils"/>
    </source>
</evidence>
<comment type="function">
    <text evidence="6">Bidirectionally degrades single-stranded DNA into large acid-insoluble oligonucleotides, which are then degraded further into small acid-soluble oligonucleotides.</text>
</comment>
<protein>
    <recommendedName>
        <fullName evidence="6">Exodeoxyribonuclease 7 small subunit</fullName>
        <ecNumber evidence="6">3.1.11.6</ecNumber>
    </recommendedName>
    <alternativeName>
        <fullName evidence="6">Exodeoxyribonuclease VII small subunit</fullName>
        <shortName evidence="6">Exonuclease VII small subunit</shortName>
    </alternativeName>
</protein>
<evidence type="ECO:0000256" key="1">
    <source>
        <dbReference type="ARBA" id="ARBA00009998"/>
    </source>
</evidence>
<dbReference type="HAMAP" id="MF_00337">
    <property type="entry name" value="Exonuc_7_S"/>
    <property type="match status" value="1"/>
</dbReference>
<comment type="similarity">
    <text evidence="1 6">Belongs to the XseB family.</text>
</comment>
<dbReference type="SUPFAM" id="SSF116842">
    <property type="entry name" value="XseB-like"/>
    <property type="match status" value="1"/>
</dbReference>
<gene>
    <name evidence="6 8" type="primary">xseB</name>
    <name evidence="8" type="ORF">C0601_04900</name>
</gene>
<evidence type="ECO:0000256" key="5">
    <source>
        <dbReference type="ARBA" id="ARBA00022839"/>
    </source>
</evidence>
<dbReference type="PIRSF" id="PIRSF006488">
    <property type="entry name" value="Exonuc_VII_S"/>
    <property type="match status" value="1"/>
</dbReference>
<comment type="caution">
    <text evidence="8">The sequence shown here is derived from an EMBL/GenBank/DDBJ whole genome shotgun (WGS) entry which is preliminary data.</text>
</comment>
<dbReference type="GO" id="GO:0005829">
    <property type="term" value="C:cytosol"/>
    <property type="evidence" value="ECO:0007669"/>
    <property type="project" value="TreeGrafter"/>
</dbReference>
<comment type="subcellular location">
    <subcellularLocation>
        <location evidence="6">Cytoplasm</location>
    </subcellularLocation>
</comment>
<accession>A0A2N5ZI56</accession>
<dbReference type="PANTHER" id="PTHR34137:SF1">
    <property type="entry name" value="EXODEOXYRIBONUCLEASE 7 SMALL SUBUNIT"/>
    <property type="match status" value="1"/>
</dbReference>
<dbReference type="PANTHER" id="PTHR34137">
    <property type="entry name" value="EXODEOXYRIBONUCLEASE 7 SMALL SUBUNIT"/>
    <property type="match status" value="1"/>
</dbReference>
<evidence type="ECO:0000313" key="8">
    <source>
        <dbReference type="EMBL" id="PLX18359.1"/>
    </source>
</evidence>
<evidence type="ECO:0000313" key="9">
    <source>
        <dbReference type="Proteomes" id="UP000234857"/>
    </source>
</evidence>
<dbReference type="NCBIfam" id="TIGR01280">
    <property type="entry name" value="xseB"/>
    <property type="match status" value="1"/>
</dbReference>
<keyword evidence="5 6" id="KW-0269">Exonuclease</keyword>
<dbReference type="Pfam" id="PF02609">
    <property type="entry name" value="Exonuc_VII_S"/>
    <property type="match status" value="1"/>
</dbReference>
<comment type="catalytic activity">
    <reaction evidence="6">
        <text>Exonucleolytic cleavage in either 5'- to 3'- or 3'- to 5'-direction to yield nucleoside 5'-phosphates.</text>
        <dbReference type="EC" id="3.1.11.6"/>
    </reaction>
</comment>
<dbReference type="EMBL" id="PKTG01000064">
    <property type="protein sequence ID" value="PLX18359.1"/>
    <property type="molecule type" value="Genomic_DNA"/>
</dbReference>
<evidence type="ECO:0000256" key="6">
    <source>
        <dbReference type="HAMAP-Rule" id="MF_00337"/>
    </source>
</evidence>
<dbReference type="GO" id="GO:0008855">
    <property type="term" value="F:exodeoxyribonuclease VII activity"/>
    <property type="evidence" value="ECO:0007669"/>
    <property type="project" value="UniProtKB-UniRule"/>
</dbReference>
<name>A0A2N5ZI56_MUIH1</name>
<dbReference type="GO" id="GO:0009318">
    <property type="term" value="C:exodeoxyribonuclease VII complex"/>
    <property type="evidence" value="ECO:0007669"/>
    <property type="project" value="UniProtKB-UniRule"/>
</dbReference>
<evidence type="ECO:0000256" key="2">
    <source>
        <dbReference type="ARBA" id="ARBA00022490"/>
    </source>
</evidence>
<dbReference type="InterPro" id="IPR037004">
    <property type="entry name" value="Exonuc_VII_ssu_sf"/>
</dbReference>
<proteinExistence type="inferred from homology"/>